<feature type="transmembrane region" description="Helical" evidence="2">
    <location>
        <begin position="140"/>
        <end position="166"/>
    </location>
</feature>
<proteinExistence type="predicted"/>
<evidence type="ECO:0000313" key="3">
    <source>
        <dbReference type="EMBL" id="KAF2794091.1"/>
    </source>
</evidence>
<accession>A0A6A6XCR6</accession>
<feature type="region of interest" description="Disordered" evidence="1">
    <location>
        <begin position="1"/>
        <end position="41"/>
    </location>
</feature>
<evidence type="ECO:0000313" key="4">
    <source>
        <dbReference type="Proteomes" id="UP000799757"/>
    </source>
</evidence>
<keyword evidence="2" id="KW-0812">Transmembrane</keyword>
<keyword evidence="2" id="KW-0472">Membrane</keyword>
<evidence type="ECO:0000256" key="1">
    <source>
        <dbReference type="SAM" id="MobiDB-lite"/>
    </source>
</evidence>
<gene>
    <name evidence="3" type="ORF">K505DRAFT_31075</name>
</gene>
<keyword evidence="4" id="KW-1185">Reference proteome</keyword>
<dbReference type="Proteomes" id="UP000799757">
    <property type="component" value="Unassembled WGS sequence"/>
</dbReference>
<name>A0A6A6XCR6_9PLEO</name>
<reference evidence="3" key="1">
    <citation type="journal article" date="2020" name="Stud. Mycol.">
        <title>101 Dothideomycetes genomes: a test case for predicting lifestyles and emergence of pathogens.</title>
        <authorList>
            <person name="Haridas S."/>
            <person name="Albert R."/>
            <person name="Binder M."/>
            <person name="Bloem J."/>
            <person name="Labutti K."/>
            <person name="Salamov A."/>
            <person name="Andreopoulos B."/>
            <person name="Baker S."/>
            <person name="Barry K."/>
            <person name="Bills G."/>
            <person name="Bluhm B."/>
            <person name="Cannon C."/>
            <person name="Castanera R."/>
            <person name="Culley D."/>
            <person name="Daum C."/>
            <person name="Ezra D."/>
            <person name="Gonzalez J."/>
            <person name="Henrissat B."/>
            <person name="Kuo A."/>
            <person name="Liang C."/>
            <person name="Lipzen A."/>
            <person name="Lutzoni F."/>
            <person name="Magnuson J."/>
            <person name="Mondo S."/>
            <person name="Nolan M."/>
            <person name="Ohm R."/>
            <person name="Pangilinan J."/>
            <person name="Park H.-J."/>
            <person name="Ramirez L."/>
            <person name="Alfaro M."/>
            <person name="Sun H."/>
            <person name="Tritt A."/>
            <person name="Yoshinaga Y."/>
            <person name="Zwiers L.-H."/>
            <person name="Turgeon B."/>
            <person name="Goodwin S."/>
            <person name="Spatafora J."/>
            <person name="Crous P."/>
            <person name="Grigoriev I."/>
        </authorList>
    </citation>
    <scope>NUCLEOTIDE SEQUENCE</scope>
    <source>
        <strain evidence="3">CBS 109.77</strain>
    </source>
</reference>
<feature type="transmembrane region" description="Helical" evidence="2">
    <location>
        <begin position="178"/>
        <end position="196"/>
    </location>
</feature>
<protein>
    <submittedName>
        <fullName evidence="3">Uncharacterized protein</fullName>
    </submittedName>
</protein>
<dbReference type="AlphaFoldDB" id="A0A6A6XCR6"/>
<evidence type="ECO:0000256" key="2">
    <source>
        <dbReference type="SAM" id="Phobius"/>
    </source>
</evidence>
<sequence length="221" mass="23959">MRWMATAPAPAQGCRPALTRPPPPQACPRQLRCPPPPRQRRPVRTACHLTARQTVAGGSQGQADTQAATWAAWPKWSTWGGGTPARALAPSRGGPVASIHPAHQLAPSGHRQLPAAPAGFFKPPASPAQDRPVKAKPPGWLLNFVVLQRVCPVAVVALLAFATFNHPHAQPNSALQKLHIHFLILFVPLHPLLLTPRACRLRMLRRQWPRTVVGARAYIGP</sequence>
<organism evidence="3 4">
    <name type="scientific">Melanomma pulvis-pyrius CBS 109.77</name>
    <dbReference type="NCBI Taxonomy" id="1314802"/>
    <lineage>
        <taxon>Eukaryota</taxon>
        <taxon>Fungi</taxon>
        <taxon>Dikarya</taxon>
        <taxon>Ascomycota</taxon>
        <taxon>Pezizomycotina</taxon>
        <taxon>Dothideomycetes</taxon>
        <taxon>Pleosporomycetidae</taxon>
        <taxon>Pleosporales</taxon>
        <taxon>Melanommataceae</taxon>
        <taxon>Melanomma</taxon>
    </lineage>
</organism>
<dbReference type="EMBL" id="MU001903">
    <property type="protein sequence ID" value="KAF2794091.1"/>
    <property type="molecule type" value="Genomic_DNA"/>
</dbReference>
<keyword evidence="2" id="KW-1133">Transmembrane helix</keyword>